<keyword evidence="6" id="KW-1185">Reference proteome</keyword>
<gene>
    <name evidence="5" type="ORF">FCC1311_069292</name>
</gene>
<evidence type="ECO:0000256" key="1">
    <source>
        <dbReference type="ARBA" id="ARBA00037992"/>
    </source>
</evidence>
<feature type="compositionally biased region" description="Basic and acidic residues" evidence="3">
    <location>
        <begin position="38"/>
        <end position="55"/>
    </location>
</feature>
<dbReference type="Gene3D" id="1.20.930.10">
    <property type="entry name" value="Conserved domain common to transcription factors TFIIS, elongin A, CRSP70"/>
    <property type="match status" value="1"/>
</dbReference>
<feature type="non-terminal residue" evidence="5">
    <location>
        <position position="1"/>
    </location>
</feature>
<feature type="compositionally biased region" description="Low complexity" evidence="3">
    <location>
        <begin position="11"/>
        <end position="22"/>
    </location>
</feature>
<organism evidence="5 6">
    <name type="scientific">Hondaea fermentalgiana</name>
    <dbReference type="NCBI Taxonomy" id="2315210"/>
    <lineage>
        <taxon>Eukaryota</taxon>
        <taxon>Sar</taxon>
        <taxon>Stramenopiles</taxon>
        <taxon>Bigyra</taxon>
        <taxon>Labyrinthulomycetes</taxon>
        <taxon>Thraustochytrida</taxon>
        <taxon>Thraustochytriidae</taxon>
        <taxon>Hondaea</taxon>
    </lineage>
</organism>
<feature type="compositionally biased region" description="Basic and acidic residues" evidence="3">
    <location>
        <begin position="570"/>
        <end position="581"/>
    </location>
</feature>
<comment type="similarity">
    <text evidence="1">Belongs to the IWS1 family.</text>
</comment>
<dbReference type="PROSITE" id="PS51319">
    <property type="entry name" value="TFIIS_N"/>
    <property type="match status" value="1"/>
</dbReference>
<proteinExistence type="inferred from homology"/>
<dbReference type="GO" id="GO:0005634">
    <property type="term" value="C:nucleus"/>
    <property type="evidence" value="ECO:0007669"/>
    <property type="project" value="UniProtKB-SubCell"/>
</dbReference>
<comment type="caution">
    <text evidence="5">The sequence shown here is derived from an EMBL/GenBank/DDBJ whole genome shotgun (WGS) entry which is preliminary data.</text>
</comment>
<protein>
    <submittedName>
        <fullName evidence="5">Transcription factor IWS1</fullName>
    </submittedName>
</protein>
<feature type="compositionally biased region" description="Low complexity" evidence="3">
    <location>
        <begin position="138"/>
        <end position="173"/>
    </location>
</feature>
<dbReference type="InterPro" id="IPR017923">
    <property type="entry name" value="TFIIS_N"/>
</dbReference>
<feature type="compositionally biased region" description="Low complexity" evidence="3">
    <location>
        <begin position="488"/>
        <end position="500"/>
    </location>
</feature>
<feature type="region of interest" description="Disordered" evidence="3">
    <location>
        <begin position="561"/>
        <end position="581"/>
    </location>
</feature>
<feature type="compositionally biased region" description="Low complexity" evidence="3">
    <location>
        <begin position="56"/>
        <end position="68"/>
    </location>
</feature>
<feature type="compositionally biased region" description="Basic and acidic residues" evidence="3">
    <location>
        <begin position="239"/>
        <end position="251"/>
    </location>
</feature>
<dbReference type="Proteomes" id="UP000241890">
    <property type="component" value="Unassembled WGS sequence"/>
</dbReference>
<dbReference type="AlphaFoldDB" id="A0A2R5GK61"/>
<feature type="region of interest" description="Disordered" evidence="3">
    <location>
        <begin position="1"/>
        <end position="325"/>
    </location>
</feature>
<evidence type="ECO:0000259" key="4">
    <source>
        <dbReference type="PROSITE" id="PS51319"/>
    </source>
</evidence>
<evidence type="ECO:0000256" key="3">
    <source>
        <dbReference type="SAM" id="MobiDB-lite"/>
    </source>
</evidence>
<feature type="compositionally biased region" description="Acidic residues" evidence="3">
    <location>
        <begin position="229"/>
        <end position="238"/>
    </location>
</feature>
<dbReference type="SUPFAM" id="SSF47676">
    <property type="entry name" value="Conserved domain common to transcription factors TFIIS, elongin A, CRSP70"/>
    <property type="match status" value="1"/>
</dbReference>
<feature type="compositionally biased region" description="Basic residues" evidence="3">
    <location>
        <begin position="183"/>
        <end position="223"/>
    </location>
</feature>
<evidence type="ECO:0000256" key="2">
    <source>
        <dbReference type="PROSITE-ProRule" id="PRU00649"/>
    </source>
</evidence>
<dbReference type="InParanoid" id="A0A2R5GK61"/>
<reference evidence="5 6" key="1">
    <citation type="submission" date="2017-12" db="EMBL/GenBank/DDBJ databases">
        <title>Sequencing, de novo assembly and annotation of complete genome of a new Thraustochytrid species, strain FCC1311.</title>
        <authorList>
            <person name="Sedici K."/>
            <person name="Godart F."/>
            <person name="Aiese Cigliano R."/>
            <person name="Sanseverino W."/>
            <person name="Barakat M."/>
            <person name="Ortet P."/>
            <person name="Marechal E."/>
            <person name="Cagnac O."/>
            <person name="Amato A."/>
        </authorList>
    </citation>
    <scope>NUCLEOTIDE SEQUENCE [LARGE SCALE GENOMIC DNA]</scope>
</reference>
<dbReference type="InterPro" id="IPR051037">
    <property type="entry name" value="RNAPII_TF_IWS1"/>
</dbReference>
<dbReference type="EMBL" id="BEYU01000082">
    <property type="protein sequence ID" value="GBG30709.1"/>
    <property type="molecule type" value="Genomic_DNA"/>
</dbReference>
<accession>A0A2R5GK61</accession>
<name>A0A2R5GK61_9STRA</name>
<sequence length="601" mass="64806">SPIALRQSHDSSSLATTSLSSAKVVTASTQDCQILELMTRDRQRAGEGDGERKADAPAAAGDAPAASDGAGGAEGAKVAAQGPAPGAADAGAAGEEGGSSSDESGGKVLKKKKVAGLRKGGQKLKKIRRKKKQGGDDGASSGSSSSSSSSSGSSSSGSGSSSSGSSSSSSSSDDSSDEEGGKKKGKKIVRKKGAAKALKKPGKRIQKKGKLVKGGKAQAKRKRNAGEDSFIDNADDNMEAVREYDRQKEHTSDEEDPYKDDENLHADDDEDGAKLDAGKKKEEEEEDENDGSFRSVLKRMAKRRNKSRKKTSSGAGGEDTGPDNTALFREMEDLIYRMKTAYYEDRDARARLKPAVSKLKLLDDIEVKLRPTDARTVFVERGGLPVLRQWLEPNKVDQALPAQALRTRVIELLPTLNIEEADLRESGIGKVVNYLRQHPKEIQSNKRILSKLMEQWSRAIFHRGMGHNVRRADPALDDPEEETKARTRSPSPSRPSAEAVAAAAAKREASIAASRRGLSDLASTTRKDRLRLAVEAERAKSEKTSSRARVPQAVNAEFKVQPRHSVHLSSTDKKLYTKPSDKRIEMEKALAKRRRLTKKAL</sequence>
<dbReference type="Pfam" id="PF08711">
    <property type="entry name" value="Med26"/>
    <property type="match status" value="1"/>
</dbReference>
<feature type="compositionally biased region" description="Basic residues" evidence="3">
    <location>
        <begin position="108"/>
        <end position="132"/>
    </location>
</feature>
<evidence type="ECO:0000313" key="5">
    <source>
        <dbReference type="EMBL" id="GBG30709.1"/>
    </source>
</evidence>
<evidence type="ECO:0000313" key="6">
    <source>
        <dbReference type="Proteomes" id="UP000241890"/>
    </source>
</evidence>
<dbReference type="PANTHER" id="PTHR46010:SF1">
    <property type="entry name" value="PROTEIN IWS1 HOMOLOG"/>
    <property type="match status" value="1"/>
</dbReference>
<dbReference type="PANTHER" id="PTHR46010">
    <property type="entry name" value="PROTEIN IWS1 HOMOLOG"/>
    <property type="match status" value="1"/>
</dbReference>
<feature type="domain" description="TFIIS N-terminal" evidence="4">
    <location>
        <begin position="385"/>
        <end position="463"/>
    </location>
</feature>
<comment type="subcellular location">
    <subcellularLocation>
        <location evidence="2">Nucleus</location>
    </subcellularLocation>
</comment>
<feature type="region of interest" description="Disordered" evidence="3">
    <location>
        <begin position="467"/>
        <end position="500"/>
    </location>
</feature>
<keyword evidence="2" id="KW-0539">Nucleus</keyword>
<dbReference type="OrthoDB" id="21124at2759"/>
<dbReference type="GO" id="GO:0016973">
    <property type="term" value="P:poly(A)+ mRNA export from nucleus"/>
    <property type="evidence" value="ECO:0007669"/>
    <property type="project" value="TreeGrafter"/>
</dbReference>
<feature type="compositionally biased region" description="Basic residues" evidence="3">
    <location>
        <begin position="296"/>
        <end position="311"/>
    </location>
</feature>
<dbReference type="InterPro" id="IPR035441">
    <property type="entry name" value="TFIIS/LEDGF_dom_sf"/>
</dbReference>
<feature type="compositionally biased region" description="Basic and acidic residues" evidence="3">
    <location>
        <begin position="260"/>
        <end position="282"/>
    </location>
</feature>
<feature type="compositionally biased region" description="Low complexity" evidence="3">
    <location>
        <begin position="75"/>
        <end position="107"/>
    </location>
</feature>